<gene>
    <name evidence="3" type="ORF">GGP41_001104</name>
</gene>
<evidence type="ECO:0000313" key="4">
    <source>
        <dbReference type="Proteomes" id="UP000624244"/>
    </source>
</evidence>
<dbReference type="SMART" id="SM00317">
    <property type="entry name" value="SET"/>
    <property type="match status" value="1"/>
</dbReference>
<dbReference type="Proteomes" id="UP000624244">
    <property type="component" value="Unassembled WGS sequence"/>
</dbReference>
<dbReference type="Pfam" id="PF00856">
    <property type="entry name" value="SET"/>
    <property type="match status" value="1"/>
</dbReference>
<dbReference type="InterPro" id="IPR011990">
    <property type="entry name" value="TPR-like_helical_dom_sf"/>
</dbReference>
<feature type="signal peptide" evidence="1">
    <location>
        <begin position="1"/>
        <end position="28"/>
    </location>
</feature>
<name>A0A8H6DRD3_COCSA</name>
<organism evidence="3 4">
    <name type="scientific">Cochliobolus sativus</name>
    <name type="common">Common root rot and spot blotch fungus</name>
    <name type="synonym">Bipolaris sorokiniana</name>
    <dbReference type="NCBI Taxonomy" id="45130"/>
    <lineage>
        <taxon>Eukaryota</taxon>
        <taxon>Fungi</taxon>
        <taxon>Dikarya</taxon>
        <taxon>Ascomycota</taxon>
        <taxon>Pezizomycotina</taxon>
        <taxon>Dothideomycetes</taxon>
        <taxon>Pleosporomycetidae</taxon>
        <taxon>Pleosporales</taxon>
        <taxon>Pleosporineae</taxon>
        <taxon>Pleosporaceae</taxon>
        <taxon>Bipolaris</taxon>
    </lineage>
</organism>
<dbReference type="CDD" id="cd20071">
    <property type="entry name" value="SET_SMYD"/>
    <property type="match status" value="1"/>
</dbReference>
<dbReference type="PANTHER" id="PTHR47332:SF6">
    <property type="entry name" value="SET DOMAIN-CONTAINING PROTEIN"/>
    <property type="match status" value="1"/>
</dbReference>
<dbReference type="Gene3D" id="1.25.40.10">
    <property type="entry name" value="Tetratricopeptide repeat domain"/>
    <property type="match status" value="1"/>
</dbReference>
<dbReference type="EMBL" id="WNKQ01000020">
    <property type="protein sequence ID" value="KAF5845013.1"/>
    <property type="molecule type" value="Genomic_DNA"/>
</dbReference>
<reference evidence="3" key="1">
    <citation type="submission" date="2019-11" db="EMBL/GenBank/DDBJ databases">
        <title>Bipolaris sorokiniana Genome sequencing.</title>
        <authorList>
            <person name="Wang H."/>
        </authorList>
    </citation>
    <scope>NUCLEOTIDE SEQUENCE</scope>
</reference>
<evidence type="ECO:0000256" key="1">
    <source>
        <dbReference type="SAM" id="SignalP"/>
    </source>
</evidence>
<evidence type="ECO:0000259" key="2">
    <source>
        <dbReference type="PROSITE" id="PS50280"/>
    </source>
</evidence>
<comment type="caution">
    <text evidence="3">The sequence shown here is derived from an EMBL/GenBank/DDBJ whole genome shotgun (WGS) entry which is preliminary data.</text>
</comment>
<dbReference type="InterPro" id="IPR046341">
    <property type="entry name" value="SET_dom_sf"/>
</dbReference>
<dbReference type="AlphaFoldDB" id="A0A8H6DRD3"/>
<keyword evidence="1" id="KW-0732">Signal</keyword>
<proteinExistence type="predicted"/>
<feature type="domain" description="SET" evidence="2">
    <location>
        <begin position="139"/>
        <end position="288"/>
    </location>
</feature>
<dbReference type="InterPro" id="IPR001214">
    <property type="entry name" value="SET_dom"/>
</dbReference>
<dbReference type="Gene3D" id="2.170.270.10">
    <property type="entry name" value="SET domain"/>
    <property type="match status" value="1"/>
</dbReference>
<dbReference type="PROSITE" id="PS50280">
    <property type="entry name" value="SET"/>
    <property type="match status" value="1"/>
</dbReference>
<feature type="chain" id="PRO_5035002977" description="SET domain-containing protein" evidence="1">
    <location>
        <begin position="29"/>
        <end position="427"/>
    </location>
</feature>
<dbReference type="PANTHER" id="PTHR47332">
    <property type="entry name" value="SET DOMAIN-CONTAINING PROTEIN 5"/>
    <property type="match status" value="1"/>
</dbReference>
<dbReference type="SUPFAM" id="SSF82199">
    <property type="entry name" value="SET domain"/>
    <property type="match status" value="1"/>
</dbReference>
<accession>A0A8H6DRD3</accession>
<evidence type="ECO:0000313" key="3">
    <source>
        <dbReference type="EMBL" id="KAF5845013.1"/>
    </source>
</evidence>
<sequence>MVEQQNDMSLVTSNICMVFFALSGACAAATTSHIHGPSSPQCANLPPHFAAQMQAPLRSQQCLHGDTDAKPPPVIPSFHHPIWSHEPICVTGKEKVYCTHTTADSGSGHGLSIIATPSAAGKLSAKFSKQKKRVKHSEDGLQVRSIPGKGKGLFTTKLIKKGETILLDPARIIASSHFPARVSHAQGRSLFNSALDRLPGQDHKMVAALDQSLGGSPIEDVMKTNSFACRLDDGNVDKAYICLFPSVSRINHACQPNALARFVSKTLSMQIKAKRDIAAGEEITISYGRVDLTRDERQELYKDGWNFECTCSLCTAPHGETKASDDRRVRFARLKQKLQNLTAETYDAKQVVEWEKEVMAIAQSEGLEVLLAEDYERLAYVYAGHGMANEARRWAERAKQNLLDWAVEDSRRDDDVRRLDETLAELG</sequence>
<dbReference type="InterPro" id="IPR053185">
    <property type="entry name" value="SET_domain_protein"/>
</dbReference>
<protein>
    <recommendedName>
        <fullName evidence="2">SET domain-containing protein</fullName>
    </recommendedName>
</protein>